<comment type="catalytic activity">
    <reaction evidence="10">
        <text>(R)-lactate + 2 Fe(III)-[cytochrome c] = 2 Fe(II)-[cytochrome c] + pyruvate + 2 H(+)</text>
        <dbReference type="Rhea" id="RHEA:13521"/>
        <dbReference type="Rhea" id="RHEA-COMP:10350"/>
        <dbReference type="Rhea" id="RHEA-COMP:14399"/>
        <dbReference type="ChEBI" id="CHEBI:15361"/>
        <dbReference type="ChEBI" id="CHEBI:15378"/>
        <dbReference type="ChEBI" id="CHEBI:16004"/>
        <dbReference type="ChEBI" id="CHEBI:29033"/>
        <dbReference type="ChEBI" id="CHEBI:29034"/>
        <dbReference type="EC" id="1.1.2.4"/>
    </reaction>
</comment>
<evidence type="ECO:0000256" key="9">
    <source>
        <dbReference type="ARBA" id="ARBA00038897"/>
    </source>
</evidence>
<dbReference type="GO" id="GO:1903457">
    <property type="term" value="P:lactate catabolic process"/>
    <property type="evidence" value="ECO:0007669"/>
    <property type="project" value="TreeGrafter"/>
</dbReference>
<feature type="chain" id="PRO_5009133710" description="D-lactate dehydrogenase (cytochrome)" evidence="12">
    <location>
        <begin position="18"/>
        <end position="517"/>
    </location>
</feature>
<dbReference type="Pfam" id="PF01565">
    <property type="entry name" value="FAD_binding_4"/>
    <property type="match status" value="1"/>
</dbReference>
<dbReference type="EMBL" id="KV454209">
    <property type="protein sequence ID" value="ODQ61124.1"/>
    <property type="molecule type" value="Genomic_DNA"/>
</dbReference>
<keyword evidence="15" id="KW-1185">Reference proteome</keyword>
<dbReference type="GO" id="GO:0071949">
    <property type="term" value="F:FAD binding"/>
    <property type="evidence" value="ECO:0007669"/>
    <property type="project" value="InterPro"/>
</dbReference>
<dbReference type="InterPro" id="IPR016166">
    <property type="entry name" value="FAD-bd_PCMH"/>
</dbReference>
<dbReference type="PANTHER" id="PTHR11748:SF111">
    <property type="entry name" value="D-LACTATE DEHYDROGENASE, MITOCHONDRIAL-RELATED"/>
    <property type="match status" value="1"/>
</dbReference>
<reference evidence="14 15" key="1">
    <citation type="journal article" date="2016" name="Proc. Natl. Acad. Sci. U.S.A.">
        <title>Comparative genomics of biotechnologically important yeasts.</title>
        <authorList>
            <person name="Riley R."/>
            <person name="Haridas S."/>
            <person name="Wolfe K.H."/>
            <person name="Lopes M.R."/>
            <person name="Hittinger C.T."/>
            <person name="Goeker M."/>
            <person name="Salamov A.A."/>
            <person name="Wisecaver J.H."/>
            <person name="Long T.M."/>
            <person name="Calvey C.H."/>
            <person name="Aerts A.L."/>
            <person name="Barry K.W."/>
            <person name="Choi C."/>
            <person name="Clum A."/>
            <person name="Coughlan A.Y."/>
            <person name="Deshpande S."/>
            <person name="Douglass A.P."/>
            <person name="Hanson S.J."/>
            <person name="Klenk H.-P."/>
            <person name="LaButti K.M."/>
            <person name="Lapidus A."/>
            <person name="Lindquist E.A."/>
            <person name="Lipzen A.M."/>
            <person name="Meier-Kolthoff J.P."/>
            <person name="Ohm R.A."/>
            <person name="Otillar R.P."/>
            <person name="Pangilinan J.L."/>
            <person name="Peng Y."/>
            <person name="Rokas A."/>
            <person name="Rosa C.A."/>
            <person name="Scheuner C."/>
            <person name="Sibirny A.A."/>
            <person name="Slot J.C."/>
            <person name="Stielow J.B."/>
            <person name="Sun H."/>
            <person name="Kurtzman C.P."/>
            <person name="Blackwell M."/>
            <person name="Grigoriev I.V."/>
            <person name="Jeffries T.W."/>
        </authorList>
    </citation>
    <scope>NUCLEOTIDE SEQUENCE [LARGE SCALE GENOMIC DNA]</scope>
    <source>
        <strain evidence="15">ATCC 58044 / CBS 1984 / NCYC 433 / NRRL Y-366-8</strain>
    </source>
</reference>
<dbReference type="EC" id="1.1.2.4" evidence="9"/>
<comment type="subcellular location">
    <subcellularLocation>
        <location evidence="2">Mitochondrion</location>
    </subcellularLocation>
</comment>
<dbReference type="FunFam" id="3.30.465.10:FF:000014">
    <property type="entry name" value="D-lactate dehydrogenase (Cytochrome), putative"/>
    <property type="match status" value="1"/>
</dbReference>
<evidence type="ECO:0000313" key="15">
    <source>
        <dbReference type="Proteomes" id="UP000094112"/>
    </source>
</evidence>
<keyword evidence="12" id="KW-0732">Signal</keyword>
<dbReference type="InterPro" id="IPR004113">
    <property type="entry name" value="FAD-bd_oxidored_4_C"/>
</dbReference>
<organism evidence="14 15">
    <name type="scientific">Wickerhamomyces anomalus (strain ATCC 58044 / CBS 1984 / NCYC 433 / NRRL Y-366-8)</name>
    <name type="common">Yeast</name>
    <name type="synonym">Hansenula anomala</name>
    <dbReference type="NCBI Taxonomy" id="683960"/>
    <lineage>
        <taxon>Eukaryota</taxon>
        <taxon>Fungi</taxon>
        <taxon>Dikarya</taxon>
        <taxon>Ascomycota</taxon>
        <taxon>Saccharomycotina</taxon>
        <taxon>Saccharomycetes</taxon>
        <taxon>Phaffomycetales</taxon>
        <taxon>Wickerhamomycetaceae</taxon>
        <taxon>Wickerhamomyces</taxon>
    </lineage>
</organism>
<feature type="domain" description="FAD-binding PCMH-type" evidence="13">
    <location>
        <begin position="83"/>
        <end position="260"/>
    </location>
</feature>
<evidence type="ECO:0000256" key="11">
    <source>
        <dbReference type="ARBA" id="ARBA00083446"/>
    </source>
</evidence>
<dbReference type="PROSITE" id="PS51387">
    <property type="entry name" value="FAD_PCMH"/>
    <property type="match status" value="1"/>
</dbReference>
<keyword evidence="7" id="KW-0560">Oxidoreductase</keyword>
<evidence type="ECO:0000256" key="5">
    <source>
        <dbReference type="ARBA" id="ARBA00022827"/>
    </source>
</evidence>
<dbReference type="Gene3D" id="1.10.45.10">
    <property type="entry name" value="Vanillyl-alcohol Oxidase, Chain A, domain 4"/>
    <property type="match status" value="1"/>
</dbReference>
<dbReference type="GeneID" id="30198800"/>
<gene>
    <name evidence="14" type="ORF">WICANDRAFT_28933</name>
</gene>
<dbReference type="Gene3D" id="3.30.70.2740">
    <property type="match status" value="1"/>
</dbReference>
<evidence type="ECO:0000256" key="2">
    <source>
        <dbReference type="ARBA" id="ARBA00004173"/>
    </source>
</evidence>
<dbReference type="FunFam" id="1.10.45.10:FF:000001">
    <property type="entry name" value="D-lactate dehydrogenase mitochondrial"/>
    <property type="match status" value="1"/>
</dbReference>
<dbReference type="STRING" id="683960.A0A1E3P7D0"/>
<dbReference type="SUPFAM" id="SSF56176">
    <property type="entry name" value="FAD-binding/transporter-associated domain-like"/>
    <property type="match status" value="1"/>
</dbReference>
<evidence type="ECO:0000256" key="3">
    <source>
        <dbReference type="ARBA" id="ARBA00008000"/>
    </source>
</evidence>
<evidence type="ECO:0000259" key="13">
    <source>
        <dbReference type="PROSITE" id="PS51387"/>
    </source>
</evidence>
<dbReference type="RefSeq" id="XP_019040331.1">
    <property type="nucleotide sequence ID" value="XM_019181554.1"/>
</dbReference>
<dbReference type="SUPFAM" id="SSF55103">
    <property type="entry name" value="FAD-linked oxidases, C-terminal domain"/>
    <property type="match status" value="1"/>
</dbReference>
<feature type="signal peptide" evidence="12">
    <location>
        <begin position="1"/>
        <end position="17"/>
    </location>
</feature>
<evidence type="ECO:0000256" key="7">
    <source>
        <dbReference type="ARBA" id="ARBA00023002"/>
    </source>
</evidence>
<protein>
    <recommendedName>
        <fullName evidence="9">D-lactate dehydrogenase (cytochrome)</fullName>
        <ecNumber evidence="9">1.1.2.4</ecNumber>
    </recommendedName>
    <alternativeName>
        <fullName evidence="11">D-lactate ferricytochrome C oxidoreductase</fullName>
    </alternativeName>
</protein>
<evidence type="ECO:0000256" key="1">
    <source>
        <dbReference type="ARBA" id="ARBA00001974"/>
    </source>
</evidence>
<dbReference type="OrthoDB" id="7786253at2759"/>
<dbReference type="GO" id="GO:0005739">
    <property type="term" value="C:mitochondrion"/>
    <property type="evidence" value="ECO:0007669"/>
    <property type="project" value="UniProtKB-SubCell"/>
</dbReference>
<sequence>MLGLGLSLGFFFGFTMKAPEWKFPESSTTPIDKLLKPQYADSSDLFTGLNKIAKLLGQTNVSYDKEDLIAYASNSYSTHSPSSDQRPKMICYPRSTEEVSEVLKVCHQYSIPVVPYSGGTSIEGNFISTRPGLLLSLANMDNIINFNKQDLDVTVQPAVGWQDLNAYLEPEGFMIGPDPGPGGQIGGMIGTSCSGTNAARYGTMKENCISVTVVLADGTIVKTKNRPRKSSAGYNLTAIFVGSEGTLGIVTEATLKVHVKPKVERVSVVSFPRIIDATNMVTQLIQEDIVVNAVELLDDNMISVINQTGQLKKSWPVAPTLFIKLGGSEENVLQRLTQKIEGISLENNATQFQSAGNNQDSEDLWMARKIGFWSTIEYAKQNISPDIKVWVTDVAVPISKLSKIMDETAKEVKESGVFGTVLGHVGDGNFHCILTYKPEEYEKVKQISANAVRRAIDNEGTCTGEHGVGVGKRQYLIEELGENSVNLMRKLKMALDPKRILNPDKIIKIDPEDPNKF</sequence>
<dbReference type="InterPro" id="IPR036318">
    <property type="entry name" value="FAD-bd_PCMH-like_sf"/>
</dbReference>
<dbReference type="Pfam" id="PF02913">
    <property type="entry name" value="FAD-oxidase_C"/>
    <property type="match status" value="1"/>
</dbReference>
<keyword evidence="6" id="KW-0809">Transit peptide</keyword>
<evidence type="ECO:0000256" key="8">
    <source>
        <dbReference type="ARBA" id="ARBA00023128"/>
    </source>
</evidence>
<dbReference type="InterPro" id="IPR016171">
    <property type="entry name" value="Vanillyl_alc_oxidase_C-sub2"/>
</dbReference>
<accession>A0A1E3P7D0</accession>
<evidence type="ECO:0000256" key="6">
    <source>
        <dbReference type="ARBA" id="ARBA00022946"/>
    </source>
</evidence>
<dbReference type="InterPro" id="IPR016169">
    <property type="entry name" value="FAD-bd_PCMH_sub2"/>
</dbReference>
<dbReference type="AlphaFoldDB" id="A0A1E3P7D0"/>
<dbReference type="GO" id="GO:0008720">
    <property type="term" value="F:D-lactate dehydrogenase (NAD+) activity"/>
    <property type="evidence" value="ECO:0007669"/>
    <property type="project" value="TreeGrafter"/>
</dbReference>
<evidence type="ECO:0000313" key="14">
    <source>
        <dbReference type="EMBL" id="ODQ61124.1"/>
    </source>
</evidence>
<dbReference type="PANTHER" id="PTHR11748">
    <property type="entry name" value="D-LACTATE DEHYDROGENASE"/>
    <property type="match status" value="1"/>
</dbReference>
<evidence type="ECO:0000256" key="10">
    <source>
        <dbReference type="ARBA" id="ARBA00051436"/>
    </source>
</evidence>
<keyword evidence="5" id="KW-0274">FAD</keyword>
<dbReference type="Gene3D" id="3.30.465.10">
    <property type="match status" value="1"/>
</dbReference>
<dbReference type="GO" id="GO:0004458">
    <property type="term" value="F:D-lactate dehydrogenase (cytochrome) activity"/>
    <property type="evidence" value="ECO:0007669"/>
    <property type="project" value="UniProtKB-EC"/>
</dbReference>
<name>A0A1E3P7D0_WICAA</name>
<keyword evidence="4" id="KW-0285">Flavoprotein</keyword>
<dbReference type="Proteomes" id="UP000094112">
    <property type="component" value="Unassembled WGS sequence"/>
</dbReference>
<keyword evidence="8" id="KW-0496">Mitochondrion</keyword>
<evidence type="ECO:0000256" key="4">
    <source>
        <dbReference type="ARBA" id="ARBA00022630"/>
    </source>
</evidence>
<dbReference type="InterPro" id="IPR006094">
    <property type="entry name" value="Oxid_FAD_bind_N"/>
</dbReference>
<dbReference type="InterPro" id="IPR016164">
    <property type="entry name" value="FAD-linked_Oxase-like_C"/>
</dbReference>
<evidence type="ECO:0000256" key="12">
    <source>
        <dbReference type="SAM" id="SignalP"/>
    </source>
</evidence>
<dbReference type="FunFam" id="3.30.70.2740:FF:000001">
    <property type="entry name" value="D-lactate dehydrogenase mitochondrial"/>
    <property type="match status" value="1"/>
</dbReference>
<comment type="similarity">
    <text evidence="3">Belongs to the FAD-binding oxidoreductase/transferase type 4 family.</text>
</comment>
<comment type="cofactor">
    <cofactor evidence="1">
        <name>FAD</name>
        <dbReference type="ChEBI" id="CHEBI:57692"/>
    </cofactor>
</comment>
<proteinExistence type="inferred from homology"/>